<dbReference type="Proteomes" id="UP001141806">
    <property type="component" value="Unassembled WGS sequence"/>
</dbReference>
<name>A0A9Q0KMW2_9MAGN</name>
<organism evidence="1 2">
    <name type="scientific">Protea cynaroides</name>
    <dbReference type="NCBI Taxonomy" id="273540"/>
    <lineage>
        <taxon>Eukaryota</taxon>
        <taxon>Viridiplantae</taxon>
        <taxon>Streptophyta</taxon>
        <taxon>Embryophyta</taxon>
        <taxon>Tracheophyta</taxon>
        <taxon>Spermatophyta</taxon>
        <taxon>Magnoliopsida</taxon>
        <taxon>Proteales</taxon>
        <taxon>Proteaceae</taxon>
        <taxon>Protea</taxon>
    </lineage>
</organism>
<sequence length="427" mass="48355">MAEVSDLHLPEEEEHGGEVVEELETLDSFSVPYWFNNFDHDDIYAFDSESFSPQFCEFITSDHSLHAQILFEDGEVDDIHDHVHCFHGSESDSVTEVNYFNSEDQVNYVMNLFERRVEQSPVTDNHSDSISNPFSETIINESGLGVLEAGNREMNADYVELGLGLGFTANGEREDENVGFMIDECGGEFFVGRRGSVSESGESSTAHAAEPFLEGLRVVGIGSDSDEEEEEGMGAVVHSAYDDELDRAPDDLDLPLCWDCLHLEDQREANEDFEWEEVDERVDERDVLSMVIDVVEERMVSTDIRSQEEESGEGREESIRNLEWEVLLAVNNLERNIELEHEIESFHDTESFLADDYIYTADYDMLFGQFTENESSLRGSPPTAKSVVENLPTIFLTQDDSGNRTSRIRWEDQIFKASHGSELAIGQ</sequence>
<gene>
    <name evidence="1" type="ORF">NE237_006588</name>
</gene>
<protein>
    <submittedName>
        <fullName evidence="1">Uncharacterized protein</fullName>
    </submittedName>
</protein>
<keyword evidence="2" id="KW-1185">Reference proteome</keyword>
<proteinExistence type="predicted"/>
<reference evidence="1" key="1">
    <citation type="journal article" date="2023" name="Plant J.">
        <title>The genome of the king protea, Protea cynaroides.</title>
        <authorList>
            <person name="Chang J."/>
            <person name="Duong T.A."/>
            <person name="Schoeman C."/>
            <person name="Ma X."/>
            <person name="Roodt D."/>
            <person name="Barker N."/>
            <person name="Li Z."/>
            <person name="Van de Peer Y."/>
            <person name="Mizrachi E."/>
        </authorList>
    </citation>
    <scope>NUCLEOTIDE SEQUENCE</scope>
    <source>
        <tissue evidence="1">Young leaves</tissue>
    </source>
</reference>
<dbReference type="AlphaFoldDB" id="A0A9Q0KMW2"/>
<evidence type="ECO:0000313" key="1">
    <source>
        <dbReference type="EMBL" id="KAJ4973414.1"/>
    </source>
</evidence>
<evidence type="ECO:0000313" key="2">
    <source>
        <dbReference type="Proteomes" id="UP001141806"/>
    </source>
</evidence>
<comment type="caution">
    <text evidence="1">The sequence shown here is derived from an EMBL/GenBank/DDBJ whole genome shotgun (WGS) entry which is preliminary data.</text>
</comment>
<dbReference type="OrthoDB" id="8062037at2759"/>
<accession>A0A9Q0KMW2</accession>
<dbReference type="EMBL" id="JAMYWD010000004">
    <property type="protein sequence ID" value="KAJ4973414.1"/>
    <property type="molecule type" value="Genomic_DNA"/>
</dbReference>